<dbReference type="Pfam" id="PF00395">
    <property type="entry name" value="SLH"/>
    <property type="match status" value="3"/>
</dbReference>
<proteinExistence type="predicted"/>
<dbReference type="InterPro" id="IPR001119">
    <property type="entry name" value="SLH_dom"/>
</dbReference>
<dbReference type="Gene3D" id="2.40.160.60">
    <property type="entry name" value="Outer membrane protein transport protein (OMPP1/FadL/TodX)"/>
    <property type="match status" value="1"/>
</dbReference>
<dbReference type="InterPro" id="IPR013783">
    <property type="entry name" value="Ig-like_fold"/>
</dbReference>
<accession>A0A1F4SQN4</accession>
<dbReference type="InterPro" id="IPR051465">
    <property type="entry name" value="Cell_Envelope_Struct_Comp"/>
</dbReference>
<evidence type="ECO:0000313" key="2">
    <source>
        <dbReference type="EMBL" id="OGC22657.1"/>
    </source>
</evidence>
<dbReference type="STRING" id="1802579.A2310_07850"/>
<comment type="caution">
    <text evidence="2">The sequence shown here is derived from an EMBL/GenBank/DDBJ whole genome shotgun (WGS) entry which is preliminary data.</text>
</comment>
<dbReference type="PANTHER" id="PTHR43308">
    <property type="entry name" value="OUTER MEMBRANE PROTEIN ALPHA-RELATED"/>
    <property type="match status" value="1"/>
</dbReference>
<feature type="domain" description="SLH" evidence="1">
    <location>
        <begin position="408"/>
        <end position="469"/>
    </location>
</feature>
<feature type="domain" description="SLH" evidence="1">
    <location>
        <begin position="470"/>
        <end position="533"/>
    </location>
</feature>
<reference evidence="2 3" key="1">
    <citation type="journal article" date="2016" name="Nat. Commun.">
        <title>Thousands of microbial genomes shed light on interconnected biogeochemical processes in an aquifer system.</title>
        <authorList>
            <person name="Anantharaman K."/>
            <person name="Brown C.T."/>
            <person name="Hug L.A."/>
            <person name="Sharon I."/>
            <person name="Castelle C.J."/>
            <person name="Probst A.J."/>
            <person name="Thomas B.C."/>
            <person name="Singh A."/>
            <person name="Wilkins M.J."/>
            <person name="Karaoz U."/>
            <person name="Brodie E.L."/>
            <person name="Williams K.H."/>
            <person name="Hubbard S.S."/>
            <person name="Banfield J.F."/>
        </authorList>
    </citation>
    <scope>NUCLEOTIDE SEQUENCE [LARGE SCALE GENOMIC DNA]</scope>
</reference>
<name>A0A1F4SQN4_UNCSA</name>
<evidence type="ECO:0000259" key="1">
    <source>
        <dbReference type="PROSITE" id="PS51272"/>
    </source>
</evidence>
<dbReference type="PROSITE" id="PS51272">
    <property type="entry name" value="SLH"/>
    <property type="match status" value="2"/>
</dbReference>
<sequence length="622" mass="66619">MRNIKFSIIWVMAVVFCLISLPVFGVQNMIVADPMYIGVGARPLGMGKAYVAVAEDGDTVFTNPAGLGRIKAPKLTSMYTSLLNDVNYIVIGGAYPQSKNSSIGIGAVISSVSDIGLYDNNGTNLGSANWGSSVFFLSYGVDVVNSNLQLGGSLKYYSQGGSGTSTIESASAAGVGFDIGAIYAVSEKLSLGVSAQNPVGTKLTSNNGVENTVPSLIKIGAAYRTTIFTDKNLTLAGDVDIAQDRPTTSHIGAEYGLTPNVTIRAGLDQNPMPGGELQNNPTLGLGLMVSGIEFNYAYHPYGAIAEDSTHYFSLSYVGEKQLEEVFGIVIDEPNDKDIIYSDRVTVSGSIEGVKSVKSITVDGLAVSLNEDGSFNTTVPVSNVGKKLIQIEALKDDGEKVVASRRVLRLVSFSDVSPSYWAKRPIEGSSTVGLVQGYPDGTFKPERLLSRAELATLLVRAKGIEVTERAKSNVFKDVKPGHWAAPYIKEAVAMGLVQGYPDGSFKPNANISKAEAITVLSRYDKIPMERVVQKPYRDVNTDNWAAKYIQAAKNAGILSYVKGDMLGVKQDVSRAEAIEMMSKTSMAGRLIKELFSWDKGFKLKSKEPTVKASIEQYGGEINE</sequence>
<organism evidence="2 3">
    <name type="scientific">candidate division WOR-1 bacterium RIFOXYB2_FULL_37_13</name>
    <dbReference type="NCBI Taxonomy" id="1802579"/>
    <lineage>
        <taxon>Bacteria</taxon>
        <taxon>Bacillati</taxon>
        <taxon>Saganbacteria</taxon>
    </lineage>
</organism>
<dbReference type="PANTHER" id="PTHR43308:SF5">
    <property type="entry name" value="S-LAYER PROTEIN _ PEPTIDOGLYCAN ENDO-BETA-N-ACETYLGLUCOSAMINIDASE"/>
    <property type="match status" value="1"/>
</dbReference>
<dbReference type="EMBL" id="MEUB01000027">
    <property type="protein sequence ID" value="OGC22657.1"/>
    <property type="molecule type" value="Genomic_DNA"/>
</dbReference>
<dbReference type="Gene3D" id="2.60.40.10">
    <property type="entry name" value="Immunoglobulins"/>
    <property type="match status" value="1"/>
</dbReference>
<dbReference type="NCBIfam" id="NF033709">
    <property type="entry name" value="PorV_fam"/>
    <property type="match status" value="1"/>
</dbReference>
<dbReference type="Proteomes" id="UP000178417">
    <property type="component" value="Unassembled WGS sequence"/>
</dbReference>
<dbReference type="AlphaFoldDB" id="A0A1F4SQN4"/>
<protein>
    <recommendedName>
        <fullName evidence="1">SLH domain-containing protein</fullName>
    </recommendedName>
</protein>
<evidence type="ECO:0000313" key="3">
    <source>
        <dbReference type="Proteomes" id="UP000178417"/>
    </source>
</evidence>
<dbReference type="SUPFAM" id="SSF56935">
    <property type="entry name" value="Porins"/>
    <property type="match status" value="1"/>
</dbReference>
<gene>
    <name evidence="2" type="ORF">A2310_07850</name>
</gene>